<gene>
    <name evidence="1" type="ORF">AABB29_09925</name>
</gene>
<evidence type="ECO:0000313" key="2">
    <source>
        <dbReference type="Proteomes" id="UP001440612"/>
    </source>
</evidence>
<keyword evidence="2" id="KW-1185">Reference proteome</keyword>
<reference evidence="2" key="1">
    <citation type="submission" date="2024-04" db="EMBL/GenBank/DDBJ databases">
        <title>Phylogenomic analyses of a clade within the roseobacter group suggest taxonomic reassignments of species of the genera Aestuariivita, Citreicella, Loktanella, Nautella, Pelagibaca, Ruegeria, Thalassobius, Thiobacimonas and Tropicibacter, and the proposal o.</title>
        <authorList>
            <person name="Jeon C.O."/>
        </authorList>
    </citation>
    <scope>NUCLEOTIDE SEQUENCE [LARGE SCALE GENOMIC DNA]</scope>
    <source>
        <strain evidence="2">BS5-3</strain>
    </source>
</reference>
<dbReference type="RefSeq" id="WP_341365388.1">
    <property type="nucleotide sequence ID" value="NZ_CP150951.2"/>
</dbReference>
<evidence type="ECO:0008006" key="3">
    <source>
        <dbReference type="Google" id="ProtNLM"/>
    </source>
</evidence>
<accession>A0ABZ2UYL7</accession>
<sequence length="152" mass="17260">MSPEVREETAKQIYQGALDRIGKAYFDNDFAAFQAEVYVPHHYTTQEGTEHVIANYAQLREAFDCFRDYFIGLGVTDFVRTCTGAMYLSETKIIGGHDTEVLQSGTRIRDPYSVMSIMELIDGVWQVCSSENALPDNSWQVMSFRHGAEKLN</sequence>
<evidence type="ECO:0000313" key="1">
    <source>
        <dbReference type="EMBL" id="WZC47267.1"/>
    </source>
</evidence>
<protein>
    <recommendedName>
        <fullName evidence="3">SnoaL-like domain-containing protein</fullName>
    </recommendedName>
</protein>
<dbReference type="Proteomes" id="UP001440612">
    <property type="component" value="Chromosome"/>
</dbReference>
<organism evidence="1 2">
    <name type="scientific">Yoonia phaeophyticola</name>
    <dbReference type="NCBI Taxonomy" id="3137369"/>
    <lineage>
        <taxon>Bacteria</taxon>
        <taxon>Pseudomonadati</taxon>
        <taxon>Pseudomonadota</taxon>
        <taxon>Alphaproteobacteria</taxon>
        <taxon>Rhodobacterales</taxon>
        <taxon>Paracoccaceae</taxon>
        <taxon>Yoonia</taxon>
    </lineage>
</organism>
<name>A0ABZ2UYL7_9RHOB</name>
<proteinExistence type="predicted"/>
<dbReference type="EMBL" id="CP150951">
    <property type="protein sequence ID" value="WZC47267.1"/>
    <property type="molecule type" value="Genomic_DNA"/>
</dbReference>